<organism evidence="4 5">
    <name type="scientific">Nocardia colli</name>
    <dbReference type="NCBI Taxonomy" id="2545717"/>
    <lineage>
        <taxon>Bacteria</taxon>
        <taxon>Bacillati</taxon>
        <taxon>Actinomycetota</taxon>
        <taxon>Actinomycetes</taxon>
        <taxon>Mycobacteriales</taxon>
        <taxon>Nocardiaceae</taxon>
        <taxon>Nocardia</taxon>
    </lineage>
</organism>
<evidence type="ECO:0000256" key="2">
    <source>
        <dbReference type="SAM" id="MobiDB-lite"/>
    </source>
</evidence>
<dbReference type="EMBL" id="VXLC01000006">
    <property type="protein sequence ID" value="KAA8887550.1"/>
    <property type="molecule type" value="Genomic_DNA"/>
</dbReference>
<reference evidence="4 5" key="1">
    <citation type="submission" date="2019-09" db="EMBL/GenBank/DDBJ databases">
        <authorList>
            <person name="Wang X."/>
        </authorList>
    </citation>
    <scope>NUCLEOTIDE SEQUENCE [LARGE SCALE GENOMIC DNA]</scope>
    <source>
        <strain evidence="4 5">CICC 11023</strain>
    </source>
</reference>
<feature type="domain" description="PPE" evidence="3">
    <location>
        <begin position="69"/>
        <end position="155"/>
    </location>
</feature>
<dbReference type="AlphaFoldDB" id="A0A5N0EFE0"/>
<feature type="compositionally biased region" description="Basic and acidic residues" evidence="2">
    <location>
        <begin position="252"/>
        <end position="265"/>
    </location>
</feature>
<dbReference type="Proteomes" id="UP000323876">
    <property type="component" value="Unassembled WGS sequence"/>
</dbReference>
<evidence type="ECO:0000313" key="5">
    <source>
        <dbReference type="Proteomes" id="UP000323876"/>
    </source>
</evidence>
<proteinExistence type="inferred from homology"/>
<comment type="similarity">
    <text evidence="1">Belongs to the mycobacterial PPE family.</text>
</comment>
<evidence type="ECO:0000259" key="3">
    <source>
        <dbReference type="Pfam" id="PF00823"/>
    </source>
</evidence>
<dbReference type="InterPro" id="IPR000030">
    <property type="entry name" value="PPE_dom"/>
</dbReference>
<sequence length="437" mass="45749">MSQDDYQARIIAAQQQWNDDRTAIYSHLSKLAQDLEQGYDPPSITDPGQDLFVIETSTLQDLISKVEVMKPGQAWEASQMWQNVSAAFREKSHTFGDAIKATVANGWKGQAADQAVQSVGRYVDMSQQLTLSTELISVKLSEMYTGLHQTQALMPRASDSSPDLRGKTLPSEGVLKVDDHNQTEATAEARRVLRTVYWQVANQTDNGVPVVPNSPTLVSNPDQPVSPPSTSPSPQTSSGASDQPKQENPASNEDKSGDKTGDKSGDPSQNPNSTQPASNNPQTTTSGTTPQSTTQANNPTSTPSTTSPTPNQNTPGATPVTTPSRNSPGSPTTRSPGSPGSPGSPRTSTTPGTPSPGRSIPGTPGQPGTTAPLAARAGTSTGAAGRPGMSGMPMGGAGAKKDDDEGAHQTKDYLIGDWSEELLGEPTKAVPPVIGEN</sequence>
<dbReference type="Gene3D" id="1.20.1260.20">
    <property type="entry name" value="PPE superfamily"/>
    <property type="match status" value="1"/>
</dbReference>
<dbReference type="RefSeq" id="WP_150403120.1">
    <property type="nucleotide sequence ID" value="NZ_VXLC01000006.1"/>
</dbReference>
<feature type="compositionally biased region" description="Polar residues" evidence="2">
    <location>
        <begin position="266"/>
        <end position="277"/>
    </location>
</feature>
<evidence type="ECO:0000256" key="1">
    <source>
        <dbReference type="ARBA" id="ARBA00010652"/>
    </source>
</evidence>
<accession>A0A5N0EFE0</accession>
<feature type="compositionally biased region" description="Polar residues" evidence="2">
    <location>
        <begin position="239"/>
        <end position="251"/>
    </location>
</feature>
<feature type="region of interest" description="Disordered" evidence="2">
    <location>
        <begin position="153"/>
        <end position="182"/>
    </location>
</feature>
<name>A0A5N0EFE0_9NOCA</name>
<dbReference type="SUPFAM" id="SSF140459">
    <property type="entry name" value="PE/PPE dimer-like"/>
    <property type="match status" value="1"/>
</dbReference>
<feature type="region of interest" description="Disordered" evidence="2">
    <location>
        <begin position="205"/>
        <end position="437"/>
    </location>
</feature>
<dbReference type="InterPro" id="IPR038332">
    <property type="entry name" value="PPE_sf"/>
</dbReference>
<feature type="compositionally biased region" description="Low complexity" evidence="2">
    <location>
        <begin position="278"/>
        <end position="392"/>
    </location>
</feature>
<gene>
    <name evidence="4" type="ORF">F3087_17925</name>
</gene>
<feature type="compositionally biased region" description="Basic and acidic residues" evidence="2">
    <location>
        <begin position="399"/>
        <end position="411"/>
    </location>
</feature>
<dbReference type="OrthoDB" id="4571792at2"/>
<evidence type="ECO:0000313" key="4">
    <source>
        <dbReference type="EMBL" id="KAA8887550.1"/>
    </source>
</evidence>
<dbReference type="Pfam" id="PF00823">
    <property type="entry name" value="PPE"/>
    <property type="match status" value="1"/>
</dbReference>
<comment type="caution">
    <text evidence="4">The sequence shown here is derived from an EMBL/GenBank/DDBJ whole genome shotgun (WGS) entry which is preliminary data.</text>
</comment>
<keyword evidence="5" id="KW-1185">Reference proteome</keyword>
<protein>
    <submittedName>
        <fullName evidence="4">PPE domain-containing protein</fullName>
    </submittedName>
</protein>